<name>A0A8S1QXQ2_9CILI</name>
<dbReference type="Proteomes" id="UP000692954">
    <property type="component" value="Unassembled WGS sequence"/>
</dbReference>
<gene>
    <name evidence="2" type="ORF">PSON_ATCC_30995.1.T1230047</name>
</gene>
<sequence length="268" mass="32734">METIKGKCGRPNKKNSEDIEYEDEGHIATNQFALQLFLLISEMAIYKILTITGLSKSKNIKNRKEIEKEQRRIRQNKGINEEKVFFLRNFDVWPREYSLKENKIEYSEENTIFLEDFKDDKKRDFIKDIQCVFEVLNKETQYFLKGLITIYFQNNSLEAFEDQFFNSFRDYNDEYQEIKQWDELYEVSFDQKLEQMKKQLKEYEEKFELDANIQESKRKVVQKRIKVLQKQKQNIEQFQSIKKPNRPLKLFIEKIYQLFKTFSEQYNK</sequence>
<dbReference type="EMBL" id="CAJJDN010000123">
    <property type="protein sequence ID" value="CAD8119865.1"/>
    <property type="molecule type" value="Genomic_DNA"/>
</dbReference>
<feature type="coiled-coil region" evidence="1">
    <location>
        <begin position="186"/>
        <end position="213"/>
    </location>
</feature>
<proteinExistence type="predicted"/>
<reference evidence="2" key="1">
    <citation type="submission" date="2021-01" db="EMBL/GenBank/DDBJ databases">
        <authorList>
            <consortium name="Genoscope - CEA"/>
            <person name="William W."/>
        </authorList>
    </citation>
    <scope>NUCLEOTIDE SEQUENCE</scope>
</reference>
<comment type="caution">
    <text evidence="2">The sequence shown here is derived from an EMBL/GenBank/DDBJ whole genome shotgun (WGS) entry which is preliminary data.</text>
</comment>
<organism evidence="2 3">
    <name type="scientific">Paramecium sonneborni</name>
    <dbReference type="NCBI Taxonomy" id="65129"/>
    <lineage>
        <taxon>Eukaryota</taxon>
        <taxon>Sar</taxon>
        <taxon>Alveolata</taxon>
        <taxon>Ciliophora</taxon>
        <taxon>Intramacronucleata</taxon>
        <taxon>Oligohymenophorea</taxon>
        <taxon>Peniculida</taxon>
        <taxon>Parameciidae</taxon>
        <taxon>Paramecium</taxon>
    </lineage>
</organism>
<accession>A0A8S1QXQ2</accession>
<keyword evidence="1" id="KW-0175">Coiled coil</keyword>
<evidence type="ECO:0000313" key="3">
    <source>
        <dbReference type="Proteomes" id="UP000692954"/>
    </source>
</evidence>
<keyword evidence="3" id="KW-1185">Reference proteome</keyword>
<evidence type="ECO:0000256" key="1">
    <source>
        <dbReference type="SAM" id="Coils"/>
    </source>
</evidence>
<protein>
    <submittedName>
        <fullName evidence="2">Uncharacterized protein</fullName>
    </submittedName>
</protein>
<dbReference type="AlphaFoldDB" id="A0A8S1QXQ2"/>
<evidence type="ECO:0000313" key="2">
    <source>
        <dbReference type="EMBL" id="CAD8119865.1"/>
    </source>
</evidence>